<feature type="transmembrane region" description="Helical" evidence="1">
    <location>
        <begin position="76"/>
        <end position="95"/>
    </location>
</feature>
<feature type="transmembrane region" description="Helical" evidence="1">
    <location>
        <begin position="7"/>
        <end position="26"/>
    </location>
</feature>
<evidence type="ECO:0000256" key="1">
    <source>
        <dbReference type="SAM" id="Phobius"/>
    </source>
</evidence>
<dbReference type="AlphaFoldDB" id="A0A9W6NSI1"/>
<dbReference type="InterPro" id="IPR045713">
    <property type="entry name" value="DUF6069"/>
</dbReference>
<keyword evidence="1" id="KW-0472">Membrane</keyword>
<proteinExistence type="predicted"/>
<reference evidence="2" key="2">
    <citation type="submission" date="2023-01" db="EMBL/GenBank/DDBJ databases">
        <authorList>
            <person name="Sun Q."/>
            <person name="Evtushenko L."/>
        </authorList>
    </citation>
    <scope>NUCLEOTIDE SEQUENCE</scope>
    <source>
        <strain evidence="2">VKM Ac-1321</strain>
    </source>
</reference>
<reference evidence="2" key="1">
    <citation type="journal article" date="2014" name="Int. J. Syst. Evol. Microbiol.">
        <title>Complete genome sequence of Corynebacterium casei LMG S-19264T (=DSM 44701T), isolated from a smear-ripened cheese.</title>
        <authorList>
            <consortium name="US DOE Joint Genome Institute (JGI-PGF)"/>
            <person name="Walter F."/>
            <person name="Albersmeier A."/>
            <person name="Kalinowski J."/>
            <person name="Ruckert C."/>
        </authorList>
    </citation>
    <scope>NUCLEOTIDE SEQUENCE</scope>
    <source>
        <strain evidence="2">VKM Ac-1321</strain>
    </source>
</reference>
<evidence type="ECO:0000313" key="3">
    <source>
        <dbReference type="Proteomes" id="UP001143480"/>
    </source>
</evidence>
<feature type="transmembrane region" description="Helical" evidence="1">
    <location>
        <begin position="101"/>
        <end position="121"/>
    </location>
</feature>
<keyword evidence="1" id="KW-0812">Transmembrane</keyword>
<accession>A0A9W6NSI1</accession>
<dbReference type="RefSeq" id="WP_261958788.1">
    <property type="nucleotide sequence ID" value="NZ_BAAAXA010000001.1"/>
</dbReference>
<evidence type="ECO:0000313" key="2">
    <source>
        <dbReference type="EMBL" id="GLL08380.1"/>
    </source>
</evidence>
<keyword evidence="1" id="KW-1133">Transmembrane helix</keyword>
<organism evidence="2 3">
    <name type="scientific">Dactylosporangium matsuzakiense</name>
    <dbReference type="NCBI Taxonomy" id="53360"/>
    <lineage>
        <taxon>Bacteria</taxon>
        <taxon>Bacillati</taxon>
        <taxon>Actinomycetota</taxon>
        <taxon>Actinomycetes</taxon>
        <taxon>Micromonosporales</taxon>
        <taxon>Micromonosporaceae</taxon>
        <taxon>Dactylosporangium</taxon>
    </lineage>
</organism>
<comment type="caution">
    <text evidence="2">The sequence shown here is derived from an EMBL/GenBank/DDBJ whole genome shotgun (WGS) entry which is preliminary data.</text>
</comment>
<gene>
    <name evidence="2" type="ORF">GCM10017581_101410</name>
</gene>
<keyword evidence="3" id="KW-1185">Reference proteome</keyword>
<protein>
    <submittedName>
        <fullName evidence="2">Uncharacterized protein</fullName>
    </submittedName>
</protein>
<dbReference type="Proteomes" id="UP001143480">
    <property type="component" value="Unassembled WGS sequence"/>
</dbReference>
<dbReference type="Pfam" id="PF19545">
    <property type="entry name" value="DUF6069"/>
    <property type="match status" value="1"/>
</dbReference>
<feature type="transmembrane region" description="Helical" evidence="1">
    <location>
        <begin position="46"/>
        <end position="67"/>
    </location>
</feature>
<sequence length="127" mass="12948">MKSPAATRALAIVGATVGAILVWVIAHQAVGDLNVKTGDSSQTVSIVAVILTVVFAGLIGWGLLAILERATGKARTIWTVVAVVFLVLSLLGPLGADGTGAKVSLLLMHLVAGAVIIPLFARSTTPR</sequence>
<dbReference type="EMBL" id="BSFP01000143">
    <property type="protein sequence ID" value="GLL08380.1"/>
    <property type="molecule type" value="Genomic_DNA"/>
</dbReference>
<name>A0A9W6NSI1_9ACTN</name>